<comment type="caution">
    <text evidence="2">The sequence shown here is derived from an EMBL/GenBank/DDBJ whole genome shotgun (WGS) entry which is preliminary data.</text>
</comment>
<evidence type="ECO:0000313" key="2">
    <source>
        <dbReference type="EMBL" id="NUU61013.1"/>
    </source>
</evidence>
<dbReference type="Gene3D" id="3.90.1200.10">
    <property type="match status" value="1"/>
</dbReference>
<dbReference type="GO" id="GO:0016740">
    <property type="term" value="F:transferase activity"/>
    <property type="evidence" value="ECO:0007669"/>
    <property type="project" value="UniProtKB-KW"/>
</dbReference>
<dbReference type="PANTHER" id="PTHR41283:SF1">
    <property type="entry name" value="AMINOGLYCOSIDE PHOSPHOTRANSFERASE DOMAIN-CONTAINING PROTEIN"/>
    <property type="match status" value="1"/>
</dbReference>
<reference evidence="2" key="1">
    <citation type="submission" date="2020-06" db="EMBL/GenBank/DDBJ databases">
        <title>Paenibacillus sp. nov., isolated from soil.</title>
        <authorList>
            <person name="Seo Y.L."/>
        </authorList>
    </citation>
    <scope>NUCLEOTIDE SEQUENCE [LARGE SCALE GENOMIC DNA]</scope>
    <source>
        <strain evidence="2">JW14</strain>
    </source>
</reference>
<dbReference type="InterPro" id="IPR002575">
    <property type="entry name" value="Aminoglycoside_PTrfase"/>
</dbReference>
<proteinExistence type="predicted"/>
<sequence length="311" mass="35932">MQVERLLDIPGASAWRKIEPVLKGWSNDKKYYIEDAGGRKLLLRVSDGKNHAQKQAEYAMIQRVNKLDFPMSRAVDFGAWGEGVERSTYMLLTWVEGQPLEHCLLSLAEDQQYALGVEAGRILKQIHTIPNNNDLADWESRMQAKILQRVEAYENGCPFRIEGDEVAIAFVREHIRAISQVEKVYQHGDFHIGNHIYTSEGRIGVIDFNRWDNGDYAEEFYKLQAFDRERSIAFTLGKLDGYFGGPPPEDFWIRHALYVAYTSLYSIQWAIPFGTADIEGMQARCQMAFEDYDHFQRLVPHWYAEGRARGR</sequence>
<dbReference type="PANTHER" id="PTHR41283">
    <property type="entry name" value="AMINOGLYCOSIDE PHOSPHOTRANSFERASE"/>
    <property type="match status" value="1"/>
</dbReference>
<gene>
    <name evidence="2" type="ORF">HPT30_11705</name>
</gene>
<keyword evidence="3" id="KW-1185">Reference proteome</keyword>
<accession>A0A850EI45</accession>
<dbReference type="SUPFAM" id="SSF56112">
    <property type="entry name" value="Protein kinase-like (PK-like)"/>
    <property type="match status" value="1"/>
</dbReference>
<protein>
    <submittedName>
        <fullName evidence="2">Phosphotransferase</fullName>
    </submittedName>
</protein>
<feature type="domain" description="Aminoglycoside phosphotransferase" evidence="1">
    <location>
        <begin position="18"/>
        <end position="251"/>
    </location>
</feature>
<dbReference type="InterPro" id="IPR011009">
    <property type="entry name" value="Kinase-like_dom_sf"/>
</dbReference>
<evidence type="ECO:0000259" key="1">
    <source>
        <dbReference type="Pfam" id="PF01636"/>
    </source>
</evidence>
<dbReference type="Proteomes" id="UP000564806">
    <property type="component" value="Unassembled WGS sequence"/>
</dbReference>
<organism evidence="2 3">
    <name type="scientific">Paenibacillus agri</name>
    <dbReference type="NCBI Taxonomy" id="2744309"/>
    <lineage>
        <taxon>Bacteria</taxon>
        <taxon>Bacillati</taxon>
        <taxon>Bacillota</taxon>
        <taxon>Bacilli</taxon>
        <taxon>Bacillales</taxon>
        <taxon>Paenibacillaceae</taxon>
        <taxon>Paenibacillus</taxon>
    </lineage>
</organism>
<dbReference type="AlphaFoldDB" id="A0A850EI45"/>
<name>A0A850EI45_9BACL</name>
<dbReference type="Pfam" id="PF01636">
    <property type="entry name" value="APH"/>
    <property type="match status" value="1"/>
</dbReference>
<evidence type="ECO:0000313" key="3">
    <source>
        <dbReference type="Proteomes" id="UP000564806"/>
    </source>
</evidence>
<keyword evidence="2" id="KW-0808">Transferase</keyword>
<dbReference type="EMBL" id="JABWCS010000206">
    <property type="protein sequence ID" value="NUU61013.1"/>
    <property type="molecule type" value="Genomic_DNA"/>
</dbReference>